<keyword evidence="2 5" id="KW-0812">Transmembrane</keyword>
<dbReference type="InterPro" id="IPR052951">
    <property type="entry name" value="Tellurite_res_ion_channel"/>
</dbReference>
<keyword evidence="7" id="KW-1185">Reference proteome</keyword>
<dbReference type="InterPro" id="IPR038665">
    <property type="entry name" value="Voltage-dep_anion_channel_sf"/>
</dbReference>
<evidence type="ECO:0000256" key="4">
    <source>
        <dbReference type="ARBA" id="ARBA00023136"/>
    </source>
</evidence>
<dbReference type="PANTHER" id="PTHR37955">
    <property type="entry name" value="TELLURITE RESISTANCE PROTEIN TEHA"/>
    <property type="match status" value="1"/>
</dbReference>
<feature type="transmembrane region" description="Helical" evidence="5">
    <location>
        <begin position="101"/>
        <end position="122"/>
    </location>
</feature>
<evidence type="ECO:0000256" key="3">
    <source>
        <dbReference type="ARBA" id="ARBA00022989"/>
    </source>
</evidence>
<dbReference type="PANTHER" id="PTHR37955:SF1">
    <property type="entry name" value="DEP DOMAIN-CONTAINING PROTEIN"/>
    <property type="match status" value="1"/>
</dbReference>
<evidence type="ECO:0000256" key="5">
    <source>
        <dbReference type="SAM" id="Phobius"/>
    </source>
</evidence>
<feature type="transmembrane region" description="Helical" evidence="5">
    <location>
        <begin position="195"/>
        <end position="213"/>
    </location>
</feature>
<feature type="transmembrane region" description="Helical" evidence="5">
    <location>
        <begin position="134"/>
        <end position="151"/>
    </location>
</feature>
<feature type="transmembrane region" description="Helical" evidence="5">
    <location>
        <begin position="40"/>
        <end position="62"/>
    </location>
</feature>
<feature type="transmembrane region" description="Helical" evidence="5">
    <location>
        <begin position="289"/>
        <end position="310"/>
    </location>
</feature>
<dbReference type="Proteomes" id="UP000244906">
    <property type="component" value="Unassembled WGS sequence"/>
</dbReference>
<keyword evidence="3 5" id="KW-1133">Transmembrane helix</keyword>
<organism evidence="6 7">
    <name type="scientific">Pelagibaculum spongiae</name>
    <dbReference type="NCBI Taxonomy" id="2080658"/>
    <lineage>
        <taxon>Bacteria</taxon>
        <taxon>Pseudomonadati</taxon>
        <taxon>Pseudomonadota</taxon>
        <taxon>Gammaproteobacteria</taxon>
        <taxon>Oceanospirillales</taxon>
        <taxon>Pelagibaculum</taxon>
    </lineage>
</organism>
<comment type="caution">
    <text evidence="6">The sequence shown here is derived from an EMBL/GenBank/DDBJ whole genome shotgun (WGS) entry which is preliminary data.</text>
</comment>
<dbReference type="CDD" id="cd09325">
    <property type="entry name" value="TDT_C4-dicarb_trans"/>
    <property type="match status" value="1"/>
</dbReference>
<dbReference type="EMBL" id="QDDL01000015">
    <property type="protein sequence ID" value="PVZ63513.1"/>
    <property type="molecule type" value="Genomic_DNA"/>
</dbReference>
<sequence>MVRGLVKEKLAKYPTPSAGLALAIGSLGWCWENALPLNGMAQLASAIVAAIIVMLIFAKFVTNPKVLWSELAHPVIGSVIPTFAMASMVISASLVKFSPQAGAALWYLAVTSHLIFLSIFSFNRIKVFKLIHMVPSWFVPPVGLVVAVLTLPNAAAATLANGLLIFGISCYFVMLPMMLYRLIFAENITDTAKPTIAIMAAPPSLCLAGYLSFIEQPHMLLVLALLGIAILMTMVIYMAFLHLLRLPFSPGYAAFTFPMVISATALFKARDYIATTALSAELAQQLKTGAMVELFIATLVVGYVSYRYLAHFNIAGIGNKPAPVVV</sequence>
<dbReference type="InterPro" id="IPR004695">
    <property type="entry name" value="SLAC1/Mae1/Ssu1/TehA"/>
</dbReference>
<dbReference type="GO" id="GO:0005886">
    <property type="term" value="C:plasma membrane"/>
    <property type="evidence" value="ECO:0007669"/>
    <property type="project" value="TreeGrafter"/>
</dbReference>
<dbReference type="AlphaFoldDB" id="A0A2V1GNQ5"/>
<dbReference type="Gene3D" id="1.50.10.150">
    <property type="entry name" value="Voltage-dependent anion channel"/>
    <property type="match status" value="1"/>
</dbReference>
<name>A0A2V1GNQ5_9GAMM</name>
<evidence type="ECO:0000313" key="7">
    <source>
        <dbReference type="Proteomes" id="UP000244906"/>
    </source>
</evidence>
<comment type="subcellular location">
    <subcellularLocation>
        <location evidence="1">Membrane</location>
        <topology evidence="1">Multi-pass membrane protein</topology>
    </subcellularLocation>
</comment>
<feature type="transmembrane region" description="Helical" evidence="5">
    <location>
        <begin position="74"/>
        <end position="95"/>
    </location>
</feature>
<proteinExistence type="predicted"/>
<gene>
    <name evidence="6" type="ORF">DC094_20725</name>
</gene>
<dbReference type="GO" id="GO:0046583">
    <property type="term" value="F:monoatomic cation efflux transmembrane transporter activity"/>
    <property type="evidence" value="ECO:0007669"/>
    <property type="project" value="TreeGrafter"/>
</dbReference>
<dbReference type="OrthoDB" id="309023at2"/>
<reference evidence="6 7" key="1">
    <citation type="submission" date="2018-04" db="EMBL/GenBank/DDBJ databases">
        <title>Thalassorhabdus spongiae gen. nov., sp. nov., isolated from a marine sponge in South-West Iceland.</title>
        <authorList>
            <person name="Knobloch S."/>
            <person name="Daussin A."/>
            <person name="Johannsson R."/>
            <person name="Marteinsson V.T."/>
        </authorList>
    </citation>
    <scope>NUCLEOTIDE SEQUENCE [LARGE SCALE GENOMIC DNA]</scope>
    <source>
        <strain evidence="6 7">Hp12</strain>
    </source>
</reference>
<protein>
    <submittedName>
        <fullName evidence="6">C4-dicarboxylate ABC transporter</fullName>
    </submittedName>
</protein>
<accession>A0A2V1GNQ5</accession>
<feature type="transmembrane region" description="Helical" evidence="5">
    <location>
        <begin position="163"/>
        <end position="183"/>
    </location>
</feature>
<evidence type="ECO:0000313" key="6">
    <source>
        <dbReference type="EMBL" id="PVZ63513.1"/>
    </source>
</evidence>
<evidence type="ECO:0000256" key="1">
    <source>
        <dbReference type="ARBA" id="ARBA00004141"/>
    </source>
</evidence>
<evidence type="ECO:0000256" key="2">
    <source>
        <dbReference type="ARBA" id="ARBA00022692"/>
    </source>
</evidence>
<keyword evidence="4 5" id="KW-0472">Membrane</keyword>
<feature type="transmembrane region" description="Helical" evidence="5">
    <location>
        <begin position="252"/>
        <end position="269"/>
    </location>
</feature>
<dbReference type="Pfam" id="PF03595">
    <property type="entry name" value="SLAC1"/>
    <property type="match status" value="1"/>
</dbReference>
<feature type="transmembrane region" description="Helical" evidence="5">
    <location>
        <begin position="219"/>
        <end position="240"/>
    </location>
</feature>